<feature type="compositionally biased region" description="Polar residues" evidence="1">
    <location>
        <begin position="194"/>
        <end position="207"/>
    </location>
</feature>
<dbReference type="Proteomes" id="UP001519460">
    <property type="component" value="Unassembled WGS sequence"/>
</dbReference>
<dbReference type="EMBL" id="JACVVK020000739">
    <property type="protein sequence ID" value="KAK7450665.1"/>
    <property type="molecule type" value="Genomic_DNA"/>
</dbReference>
<organism evidence="2 3">
    <name type="scientific">Batillaria attramentaria</name>
    <dbReference type="NCBI Taxonomy" id="370345"/>
    <lineage>
        <taxon>Eukaryota</taxon>
        <taxon>Metazoa</taxon>
        <taxon>Spiralia</taxon>
        <taxon>Lophotrochozoa</taxon>
        <taxon>Mollusca</taxon>
        <taxon>Gastropoda</taxon>
        <taxon>Caenogastropoda</taxon>
        <taxon>Sorbeoconcha</taxon>
        <taxon>Cerithioidea</taxon>
        <taxon>Batillariidae</taxon>
        <taxon>Batillaria</taxon>
    </lineage>
</organism>
<dbReference type="AlphaFoldDB" id="A0ABD0J1N1"/>
<evidence type="ECO:0000256" key="1">
    <source>
        <dbReference type="SAM" id="MobiDB-lite"/>
    </source>
</evidence>
<gene>
    <name evidence="2" type="ORF">BaRGS_00039929</name>
</gene>
<sequence length="290" mass="31620">LATAEDSDDSDDKLIVLFLVDEKLENGSEEDVDSRDRNPEHQYTYIDNASGRQPNSNPSQESVYHELDDVTHRMLPPLPASTDDESSSQEPPSDGQETERQQGQQDTEYSHLERGVNTSEQGTEYTPLSPTTAVTQPTPCADEGQGAGGNYFILEEEASNKDDKDQTTGDTTQGATGNYFILEEDASSKDDKNQTTGDKTQGATGNYFTLEEDASNKDDNDQTAGGQYFILEEDTATAADRASTIDGKSAPSDSDTVEEYSHLDRSGKGDQEPAEKTSDYSHIDPTEADD</sequence>
<comment type="caution">
    <text evidence="2">The sequence shown here is derived from an EMBL/GenBank/DDBJ whole genome shotgun (WGS) entry which is preliminary data.</text>
</comment>
<feature type="region of interest" description="Disordered" evidence="1">
    <location>
        <begin position="21"/>
        <end position="290"/>
    </location>
</feature>
<feature type="compositionally biased region" description="Basic and acidic residues" evidence="1">
    <location>
        <begin position="259"/>
        <end position="290"/>
    </location>
</feature>
<evidence type="ECO:0000313" key="2">
    <source>
        <dbReference type="EMBL" id="KAK7450665.1"/>
    </source>
</evidence>
<accession>A0ABD0J1N1</accession>
<feature type="compositionally biased region" description="Basic and acidic residues" evidence="1">
    <location>
        <begin position="158"/>
        <end position="167"/>
    </location>
</feature>
<proteinExistence type="predicted"/>
<feature type="compositionally biased region" description="Basic and acidic residues" evidence="1">
    <location>
        <begin position="63"/>
        <end position="72"/>
    </location>
</feature>
<reference evidence="2 3" key="1">
    <citation type="journal article" date="2023" name="Sci. Data">
        <title>Genome assembly of the Korean intertidal mud-creeper Batillaria attramentaria.</title>
        <authorList>
            <person name="Patra A.K."/>
            <person name="Ho P.T."/>
            <person name="Jun S."/>
            <person name="Lee S.J."/>
            <person name="Kim Y."/>
            <person name="Won Y.J."/>
        </authorList>
    </citation>
    <scope>NUCLEOTIDE SEQUENCE [LARGE SCALE GENOMIC DNA]</scope>
    <source>
        <strain evidence="2">Wonlab-2016</strain>
    </source>
</reference>
<feature type="non-terminal residue" evidence="2">
    <location>
        <position position="1"/>
    </location>
</feature>
<protein>
    <submittedName>
        <fullName evidence="2">Uncharacterized protein</fullName>
    </submittedName>
</protein>
<feature type="compositionally biased region" description="Polar residues" evidence="1">
    <location>
        <begin position="116"/>
        <end position="138"/>
    </location>
</feature>
<feature type="compositionally biased region" description="Polar residues" evidence="1">
    <location>
        <begin position="45"/>
        <end position="62"/>
    </location>
</feature>
<keyword evidence="3" id="KW-1185">Reference proteome</keyword>
<evidence type="ECO:0000313" key="3">
    <source>
        <dbReference type="Proteomes" id="UP001519460"/>
    </source>
</evidence>
<name>A0ABD0J1N1_9CAEN</name>